<dbReference type="eggNOG" id="ENOG50344IU">
    <property type="taxonomic scope" value="Bacteria"/>
</dbReference>
<keyword evidence="1" id="KW-0969">Cilium</keyword>
<dbReference type="STRING" id="1115515.EV102420_12_01960"/>
<organism evidence="1 2">
    <name type="scientific">Pseudescherichia vulneris NBRC 102420</name>
    <dbReference type="NCBI Taxonomy" id="1115515"/>
    <lineage>
        <taxon>Bacteria</taxon>
        <taxon>Pseudomonadati</taxon>
        <taxon>Pseudomonadota</taxon>
        <taxon>Gammaproteobacteria</taxon>
        <taxon>Enterobacterales</taxon>
        <taxon>Enterobacteriaceae</taxon>
        <taxon>Pseudescherichia</taxon>
    </lineage>
</organism>
<reference evidence="1 2" key="1">
    <citation type="submission" date="2014-09" db="EMBL/GenBank/DDBJ databases">
        <title>Whole genome shotgun sequence of Escherichia vulneris NBRC 102420.</title>
        <authorList>
            <person name="Yoshida Y."/>
            <person name="Hosoyama A."/>
            <person name="Tsuchikane K."/>
            <person name="Ohji S."/>
            <person name="Ichikawa N."/>
            <person name="Kimura A."/>
            <person name="Yamazoe A."/>
            <person name="Ezaki T."/>
            <person name="Fujita N."/>
        </authorList>
    </citation>
    <scope>NUCLEOTIDE SEQUENCE [LARGE SCALE GENOMIC DNA]</scope>
    <source>
        <strain evidence="1 2">NBRC 102420</strain>
    </source>
</reference>
<evidence type="ECO:0000313" key="1">
    <source>
        <dbReference type="EMBL" id="GAL58690.1"/>
    </source>
</evidence>
<evidence type="ECO:0000313" key="2">
    <source>
        <dbReference type="Proteomes" id="UP000029462"/>
    </source>
</evidence>
<dbReference type="AlphaFoldDB" id="A0A090V1B7"/>
<keyword evidence="1" id="KW-0282">Flagellum</keyword>
<protein>
    <submittedName>
        <fullName evidence="1">Putative flagellar chaperone protein</fullName>
    </submittedName>
</protein>
<accession>A0A090V1B7</accession>
<proteinExistence type="predicted"/>
<dbReference type="Proteomes" id="UP000029462">
    <property type="component" value="Unassembled WGS sequence"/>
</dbReference>
<keyword evidence="2" id="KW-1185">Reference proteome</keyword>
<comment type="caution">
    <text evidence="1">The sequence shown here is derived from an EMBL/GenBank/DDBJ whole genome shotgun (WGS) entry which is preliminary data.</text>
</comment>
<sequence length="105" mass="12123">METQTVNEQMDALLNAMDEALNKQRWRRMPALHTRLMALFNAYCASQPPEEELTALKARLRQAFGEIIARRTERAALLKARMEKHRQQREGALAYSLANILSEQP</sequence>
<gene>
    <name evidence="1" type="ORF">EV102420_12_01960</name>
</gene>
<dbReference type="OrthoDB" id="6614653at2"/>
<dbReference type="EMBL" id="BBMZ01000012">
    <property type="protein sequence ID" value="GAL58690.1"/>
    <property type="molecule type" value="Genomic_DNA"/>
</dbReference>
<dbReference type="RefSeq" id="WP_042391830.1">
    <property type="nucleotide sequence ID" value="NZ_BBMZ01000012.1"/>
</dbReference>
<name>A0A090V1B7_PSEVU</name>
<keyword evidence="1" id="KW-0966">Cell projection</keyword>